<evidence type="ECO:0000313" key="3">
    <source>
        <dbReference type="Proteomes" id="UP001430953"/>
    </source>
</evidence>
<feature type="compositionally biased region" description="Basic and acidic residues" evidence="1">
    <location>
        <begin position="103"/>
        <end position="117"/>
    </location>
</feature>
<dbReference type="Proteomes" id="UP001430953">
    <property type="component" value="Unassembled WGS sequence"/>
</dbReference>
<gene>
    <name evidence="2" type="ORF">PUN28_015424</name>
</gene>
<dbReference type="AlphaFoldDB" id="A0AAW2EWL6"/>
<protein>
    <submittedName>
        <fullName evidence="2">Uncharacterized protein</fullName>
    </submittedName>
</protein>
<organism evidence="2 3">
    <name type="scientific">Cardiocondyla obscurior</name>
    <dbReference type="NCBI Taxonomy" id="286306"/>
    <lineage>
        <taxon>Eukaryota</taxon>
        <taxon>Metazoa</taxon>
        <taxon>Ecdysozoa</taxon>
        <taxon>Arthropoda</taxon>
        <taxon>Hexapoda</taxon>
        <taxon>Insecta</taxon>
        <taxon>Pterygota</taxon>
        <taxon>Neoptera</taxon>
        <taxon>Endopterygota</taxon>
        <taxon>Hymenoptera</taxon>
        <taxon>Apocrita</taxon>
        <taxon>Aculeata</taxon>
        <taxon>Formicoidea</taxon>
        <taxon>Formicidae</taxon>
        <taxon>Myrmicinae</taxon>
        <taxon>Cardiocondyla</taxon>
    </lineage>
</organism>
<comment type="caution">
    <text evidence="2">The sequence shown here is derived from an EMBL/GenBank/DDBJ whole genome shotgun (WGS) entry which is preliminary data.</text>
</comment>
<name>A0AAW2EWL6_9HYME</name>
<keyword evidence="3" id="KW-1185">Reference proteome</keyword>
<evidence type="ECO:0000313" key="2">
    <source>
        <dbReference type="EMBL" id="KAL0106879.1"/>
    </source>
</evidence>
<feature type="region of interest" description="Disordered" evidence="1">
    <location>
        <begin position="98"/>
        <end position="119"/>
    </location>
</feature>
<reference evidence="2 3" key="1">
    <citation type="submission" date="2023-03" db="EMBL/GenBank/DDBJ databases">
        <title>High recombination rates correlate with genetic variation in Cardiocondyla obscurior ants.</title>
        <authorList>
            <person name="Errbii M."/>
        </authorList>
    </citation>
    <scope>NUCLEOTIDE SEQUENCE [LARGE SCALE GENOMIC DNA]</scope>
    <source>
        <strain evidence="2">Alpha-2009</strain>
        <tissue evidence="2">Whole body</tissue>
    </source>
</reference>
<sequence>MRTPKREGRAEMVIRRPLFAGFHGRIPPADPSRLPLPRRYRSRRRRAEELAFARGSVARTCETFDRPIPPPAPDFARRKKNSARDSWATATVTGFGNPLRPPFRFDEGRFSQGDHRSSFRTAAEPLSDILTTPCSTNGN</sequence>
<dbReference type="EMBL" id="JADYXP020000017">
    <property type="protein sequence ID" value="KAL0106879.1"/>
    <property type="molecule type" value="Genomic_DNA"/>
</dbReference>
<proteinExistence type="predicted"/>
<feature type="region of interest" description="Disordered" evidence="1">
    <location>
        <begin position="62"/>
        <end position="83"/>
    </location>
</feature>
<evidence type="ECO:0000256" key="1">
    <source>
        <dbReference type="SAM" id="MobiDB-lite"/>
    </source>
</evidence>
<accession>A0AAW2EWL6</accession>